<name>A0A194X5H0_MOLSC</name>
<organism evidence="5 6">
    <name type="scientific">Mollisia scopiformis</name>
    <name type="common">Conifer needle endophyte fungus</name>
    <name type="synonym">Phialocephala scopiformis</name>
    <dbReference type="NCBI Taxonomy" id="149040"/>
    <lineage>
        <taxon>Eukaryota</taxon>
        <taxon>Fungi</taxon>
        <taxon>Dikarya</taxon>
        <taxon>Ascomycota</taxon>
        <taxon>Pezizomycotina</taxon>
        <taxon>Leotiomycetes</taxon>
        <taxon>Helotiales</taxon>
        <taxon>Mollisiaceae</taxon>
        <taxon>Mollisia</taxon>
    </lineage>
</organism>
<dbReference type="Gene3D" id="3.40.50.720">
    <property type="entry name" value="NAD(P)-binding Rossmann-like Domain"/>
    <property type="match status" value="1"/>
</dbReference>
<proteinExistence type="inferred from homology"/>
<dbReference type="InParanoid" id="A0A194X5H0"/>
<dbReference type="PANTHER" id="PTHR47706">
    <property type="entry name" value="NMRA-LIKE FAMILY PROTEIN"/>
    <property type="match status" value="1"/>
</dbReference>
<dbReference type="GO" id="GO:0016491">
    <property type="term" value="F:oxidoreductase activity"/>
    <property type="evidence" value="ECO:0007669"/>
    <property type="project" value="UniProtKB-KW"/>
</dbReference>
<dbReference type="PANTHER" id="PTHR47706:SF1">
    <property type="entry name" value="CIPA-LIKE, PUTATIVE (AFU_ORTHOLOGUE AFUA_1G12460)-RELATED"/>
    <property type="match status" value="1"/>
</dbReference>
<evidence type="ECO:0000259" key="4">
    <source>
        <dbReference type="Pfam" id="PF13460"/>
    </source>
</evidence>
<keyword evidence="6" id="KW-1185">Reference proteome</keyword>
<feature type="non-terminal residue" evidence="5">
    <location>
        <position position="302"/>
    </location>
</feature>
<evidence type="ECO:0000256" key="3">
    <source>
        <dbReference type="ARBA" id="ARBA00023002"/>
    </source>
</evidence>
<keyword evidence="2" id="KW-0521">NADP</keyword>
<dbReference type="Proteomes" id="UP000070700">
    <property type="component" value="Unassembled WGS sequence"/>
</dbReference>
<dbReference type="InterPro" id="IPR016040">
    <property type="entry name" value="NAD(P)-bd_dom"/>
</dbReference>
<dbReference type="SUPFAM" id="SSF51735">
    <property type="entry name" value="NAD(P)-binding Rossmann-fold domains"/>
    <property type="match status" value="1"/>
</dbReference>
<dbReference type="RefSeq" id="XP_018069775.1">
    <property type="nucleotide sequence ID" value="XM_018210866.2"/>
</dbReference>
<protein>
    <submittedName>
        <fullName evidence="5">NAD(P)-binding protein</fullName>
    </submittedName>
</protein>
<evidence type="ECO:0000256" key="1">
    <source>
        <dbReference type="ARBA" id="ARBA00005725"/>
    </source>
</evidence>
<dbReference type="KEGG" id="psco:LY89DRAFT_619332"/>
<dbReference type="GeneID" id="28820592"/>
<dbReference type="EMBL" id="KQ947418">
    <property type="protein sequence ID" value="KUJ15420.1"/>
    <property type="molecule type" value="Genomic_DNA"/>
</dbReference>
<comment type="similarity">
    <text evidence="1">Belongs to the NmrA-type oxidoreductase family. Isoflavone reductase subfamily.</text>
</comment>
<gene>
    <name evidence="5" type="ORF">LY89DRAFT_619332</name>
</gene>
<feature type="domain" description="NAD(P)-binding" evidence="4">
    <location>
        <begin position="12"/>
        <end position="150"/>
    </location>
</feature>
<evidence type="ECO:0000313" key="5">
    <source>
        <dbReference type="EMBL" id="KUJ15420.1"/>
    </source>
</evidence>
<evidence type="ECO:0000313" key="6">
    <source>
        <dbReference type="Proteomes" id="UP000070700"/>
    </source>
</evidence>
<reference evidence="5 6" key="1">
    <citation type="submission" date="2015-10" db="EMBL/GenBank/DDBJ databases">
        <title>Full genome of DAOMC 229536 Phialocephala scopiformis, a fungal endophyte of spruce producing the potent anti-insectan compound rugulosin.</title>
        <authorList>
            <consortium name="DOE Joint Genome Institute"/>
            <person name="Walker A.K."/>
            <person name="Frasz S.L."/>
            <person name="Seifert K.A."/>
            <person name="Miller J.D."/>
            <person name="Mondo S.J."/>
            <person name="Labutti K."/>
            <person name="Lipzen A."/>
            <person name="Dockter R."/>
            <person name="Kennedy M."/>
            <person name="Grigoriev I.V."/>
            <person name="Spatafora J.W."/>
        </authorList>
    </citation>
    <scope>NUCLEOTIDE SEQUENCE [LARGE SCALE GENOMIC DNA]</scope>
    <source>
        <strain evidence="5 6">CBS 120377</strain>
    </source>
</reference>
<evidence type="ECO:0000256" key="2">
    <source>
        <dbReference type="ARBA" id="ARBA00022857"/>
    </source>
</evidence>
<accession>A0A194X5H0</accession>
<keyword evidence="3" id="KW-0560">Oxidoreductase</keyword>
<sequence>MTDTIKNVAIAGAAGNLGKIILQDLLETKKFNITILTRKASASTPDGVLVKETDYSSKSQLTTALQGQDAVIDATFARDTFTSSNLIEAAVEARVGRFILSEYGNDLDNPNFAALPILQSKVANYELMKKKAQESGITWTAVASGPFLDAYLQTGFLGILLKDKKVTLFNDGKNVFPSTPMAIVGHAAAAVLLHLDETENRRVYISAVCKSQVELLNLAKEALGSDGWEVESRDIEPAYKQALADVKAGKVDMMVFGTLMQYAMSNPEYSRPWRKNDNELLGVNQLSDVELKDMMRGMVSEK</sequence>
<dbReference type="Pfam" id="PF13460">
    <property type="entry name" value="NAD_binding_10"/>
    <property type="match status" value="1"/>
</dbReference>
<dbReference type="InterPro" id="IPR051609">
    <property type="entry name" value="NmrA/Isoflavone_reductase-like"/>
</dbReference>
<dbReference type="InterPro" id="IPR036291">
    <property type="entry name" value="NAD(P)-bd_dom_sf"/>
</dbReference>
<dbReference type="AlphaFoldDB" id="A0A194X5H0"/>
<dbReference type="OrthoDB" id="9974981at2759"/>